<dbReference type="AlphaFoldDB" id="A0A4S9XYS5"/>
<name>A0A4S9XYS5_AURPU</name>
<evidence type="ECO:0000256" key="1">
    <source>
        <dbReference type="SAM" id="MobiDB-lite"/>
    </source>
</evidence>
<accession>A0A4S9XYS5</accession>
<comment type="caution">
    <text evidence="3">The sequence shown here is derived from an EMBL/GenBank/DDBJ whole genome shotgun (WGS) entry which is preliminary data.</text>
</comment>
<evidence type="ECO:0000313" key="3">
    <source>
        <dbReference type="EMBL" id="THY70890.1"/>
    </source>
</evidence>
<evidence type="ECO:0000313" key="4">
    <source>
        <dbReference type="Proteomes" id="UP000305064"/>
    </source>
</evidence>
<organism evidence="3 4">
    <name type="scientific">Aureobasidium pullulans</name>
    <name type="common">Black yeast</name>
    <name type="synonym">Pullularia pullulans</name>
    <dbReference type="NCBI Taxonomy" id="5580"/>
    <lineage>
        <taxon>Eukaryota</taxon>
        <taxon>Fungi</taxon>
        <taxon>Dikarya</taxon>
        <taxon>Ascomycota</taxon>
        <taxon>Pezizomycotina</taxon>
        <taxon>Dothideomycetes</taxon>
        <taxon>Dothideomycetidae</taxon>
        <taxon>Dothideales</taxon>
        <taxon>Saccotheciaceae</taxon>
        <taxon>Aureobasidium</taxon>
    </lineage>
</organism>
<proteinExistence type="predicted"/>
<evidence type="ECO:0000256" key="2">
    <source>
        <dbReference type="SAM" id="SignalP"/>
    </source>
</evidence>
<evidence type="ECO:0008006" key="5">
    <source>
        <dbReference type="Google" id="ProtNLM"/>
    </source>
</evidence>
<reference evidence="3 4" key="1">
    <citation type="submission" date="2018-10" db="EMBL/GenBank/DDBJ databases">
        <title>Fifty Aureobasidium pullulans genomes reveal a recombining polyextremotolerant generalist.</title>
        <authorList>
            <person name="Gostincar C."/>
            <person name="Turk M."/>
            <person name="Zajc J."/>
            <person name="Gunde-Cimerman N."/>
        </authorList>
    </citation>
    <scope>NUCLEOTIDE SEQUENCE [LARGE SCALE GENOMIC DNA]</scope>
    <source>
        <strain evidence="3 4">EXF-4256</strain>
    </source>
</reference>
<feature type="signal peptide" evidence="2">
    <location>
        <begin position="1"/>
        <end position="19"/>
    </location>
</feature>
<dbReference type="Proteomes" id="UP000305064">
    <property type="component" value="Unassembled WGS sequence"/>
</dbReference>
<feature type="region of interest" description="Disordered" evidence="1">
    <location>
        <begin position="462"/>
        <end position="481"/>
    </location>
</feature>
<dbReference type="EMBL" id="QZBJ01000067">
    <property type="protein sequence ID" value="THY70890.1"/>
    <property type="molecule type" value="Genomic_DNA"/>
</dbReference>
<keyword evidence="2" id="KW-0732">Signal</keyword>
<feature type="chain" id="PRO_5044090827" description="PAN-3 domain-containing protein" evidence="2">
    <location>
        <begin position="20"/>
        <end position="511"/>
    </location>
</feature>
<sequence length="511" mass="50424">MNPWIHLTSILSLTAVAAAAPRTKTCYTSPPTTVTKLVTQTCPAPKTVYLDTAGNTVAAPAPTNPASYVTTLAGVTKVTQMVYPSSVTCYAGETVTIGGVPTVIAGGAGSTVLSNCPCSMQKTVVAPGPVVTLPAAFAPGANAGGAAAGGAAGGNAGGAVGGAASTVINTYYVYPTAFIGNGGETLTISGTQTVLPSATVIDQCPCTQATQITVVGPTVTNTVTQFVPVVTVIAGATVTSTATVVSGVTVTTTATETATAGAGVPAAGTFGTTVDGVTFLIEEQINYDGTPLALPARKNKRQNVGVSLQVCLETCADNEACAGTSLNTDSSVCLYFSAIFQSTRRRDVTIIFATVISRVTPTGTSSLSSSASSTGSSSSVSSSSASLTTSTSATSTSGTSTSGTSTSGTSTTSNGGTSTSGTSTSGTSTSGTSTSGTATTTSQTADPSSDPDVPAEEEIVARAAAPRPAGLTLREAHRNKAGAVVRRGGVLRRSNAEPAAKHAPRKVVIEL</sequence>
<protein>
    <recommendedName>
        <fullName evidence="5">PAN-3 domain-containing protein</fullName>
    </recommendedName>
</protein>
<gene>
    <name evidence="3" type="ORF">D6C94_08190</name>
</gene>
<feature type="compositionally biased region" description="Low complexity" evidence="1">
    <location>
        <begin position="362"/>
        <end position="442"/>
    </location>
</feature>
<feature type="region of interest" description="Disordered" evidence="1">
    <location>
        <begin position="361"/>
        <end position="455"/>
    </location>
</feature>